<name>A0A318Y1B0_ASPNB</name>
<dbReference type="GO" id="GO:0008061">
    <property type="term" value="F:chitin binding"/>
    <property type="evidence" value="ECO:0007669"/>
    <property type="project" value="UniProtKB-KW"/>
</dbReference>
<evidence type="ECO:0000256" key="3">
    <source>
        <dbReference type="SAM" id="SignalP"/>
    </source>
</evidence>
<dbReference type="Proteomes" id="UP000247647">
    <property type="component" value="Unassembled WGS sequence"/>
</dbReference>
<keyword evidence="1" id="KW-0147">Chitin-binding</keyword>
<evidence type="ECO:0000313" key="5">
    <source>
        <dbReference type="EMBL" id="PYH28141.1"/>
    </source>
</evidence>
<sequence length="395" mass="42137">MKSFGLVLLAAFFTLCRAQFQVLDAETIANSTSVTFSDACLTALQGTVNCNSSLVNIAAADDVYGINNNTYAYLCTDSCGDVYWASYNLSCLADPTSWASCIELYQFLQKTPYSYYDSEMASDWSSIQSLCNVSHPTDVPKNPTNVTDIAGFAPASYTSPTCLSEATYTVISGDNCIAISQAQNVSTGTLISLNNLLPDCSNLDGNPTQPLSARPHMSLQISGDTCESIYNEAGIIFVQLTSWNPTINSYYDCSLVMLNNIITVSLFEAINPSINAGCTNLVPGLAYCVRPVANWNSTNATTTTTASYVTAPAPTPSGTTSDCYEWYVIVSGDYCALLESKYGITFTQLLAWNSNLNSTCGNLILGDAYCVDGPRNVSCTSGIASATAVSTALNL</sequence>
<feature type="signal peptide" evidence="3">
    <location>
        <begin position="1"/>
        <end position="18"/>
    </location>
</feature>
<reference evidence="5" key="1">
    <citation type="submission" date="2016-12" db="EMBL/GenBank/DDBJ databases">
        <title>The genomes of Aspergillus section Nigri reveals drivers in fungal speciation.</title>
        <authorList>
            <consortium name="DOE Joint Genome Institute"/>
            <person name="Vesth T.C."/>
            <person name="Nybo J."/>
            <person name="Theobald S."/>
            <person name="Brandl J."/>
            <person name="Frisvad J.C."/>
            <person name="Nielsen K.F."/>
            <person name="Lyhne E.K."/>
            <person name="Kogle M.E."/>
            <person name="Kuo A."/>
            <person name="Riley R."/>
            <person name="Clum A."/>
            <person name="Nolan M."/>
            <person name="Lipzen A."/>
            <person name="Salamov A."/>
            <person name="Henrissat B."/>
            <person name="Wiebenga A."/>
            <person name="De Vries R.P."/>
            <person name="Grigoriev I.V."/>
            <person name="Mortensen U.H."/>
            <person name="Andersen M.R."/>
            <person name="Baker S.E."/>
        </authorList>
    </citation>
    <scope>NUCLEOTIDE SEQUENCE [LARGE SCALE GENOMIC DNA]</scope>
    <source>
        <strain evidence="5">CBS 115656</strain>
    </source>
</reference>
<feature type="chain" id="PRO_5016356428" evidence="3">
    <location>
        <begin position="19"/>
        <end position="395"/>
    </location>
</feature>
<dbReference type="RefSeq" id="XP_025473619.1">
    <property type="nucleotide sequence ID" value="XM_025626446.1"/>
</dbReference>
<keyword evidence="2" id="KW-0843">Virulence</keyword>
<dbReference type="OrthoDB" id="5985073at2759"/>
<keyword evidence="6" id="KW-1185">Reference proteome</keyword>
<organism evidence="5 6">
    <name type="scientific">Aspergillus neoniger (strain CBS 115656)</name>
    <dbReference type="NCBI Taxonomy" id="1448310"/>
    <lineage>
        <taxon>Eukaryota</taxon>
        <taxon>Fungi</taxon>
        <taxon>Dikarya</taxon>
        <taxon>Ascomycota</taxon>
        <taxon>Pezizomycotina</taxon>
        <taxon>Eurotiomycetes</taxon>
        <taxon>Eurotiomycetidae</taxon>
        <taxon>Eurotiales</taxon>
        <taxon>Aspergillaceae</taxon>
        <taxon>Aspergillus</taxon>
        <taxon>Aspergillus subgen. Circumdati</taxon>
    </lineage>
</organism>
<accession>A0A318Y1B0</accession>
<gene>
    <name evidence="5" type="ORF">BO87DRAFT_411463</name>
</gene>
<dbReference type="SUPFAM" id="SSF54106">
    <property type="entry name" value="LysM domain"/>
    <property type="match status" value="2"/>
</dbReference>
<keyword evidence="3" id="KW-0732">Signal</keyword>
<dbReference type="CDD" id="cd00118">
    <property type="entry name" value="LysM"/>
    <property type="match status" value="2"/>
</dbReference>
<evidence type="ECO:0000256" key="2">
    <source>
        <dbReference type="ARBA" id="ARBA00023026"/>
    </source>
</evidence>
<dbReference type="PANTHER" id="PTHR34997:SF1">
    <property type="entry name" value="PEPTIDOGLYCAN-BINDING LYSIN DOMAIN"/>
    <property type="match status" value="1"/>
</dbReference>
<feature type="domain" description="LysM" evidence="4">
    <location>
        <begin position="325"/>
        <end position="371"/>
    </location>
</feature>
<feature type="domain" description="LysM" evidence="4">
    <location>
        <begin position="166"/>
        <end position="211"/>
    </location>
</feature>
<proteinExistence type="predicted"/>
<evidence type="ECO:0000256" key="1">
    <source>
        <dbReference type="ARBA" id="ARBA00022669"/>
    </source>
</evidence>
<dbReference type="GeneID" id="37128902"/>
<dbReference type="PROSITE" id="PS51782">
    <property type="entry name" value="LYSM"/>
    <property type="match status" value="2"/>
</dbReference>
<dbReference type="AlphaFoldDB" id="A0A318Y1B0"/>
<dbReference type="InterPro" id="IPR052210">
    <property type="entry name" value="LysM1-like"/>
</dbReference>
<dbReference type="InterPro" id="IPR036779">
    <property type="entry name" value="LysM_dom_sf"/>
</dbReference>
<dbReference type="Gene3D" id="3.10.350.10">
    <property type="entry name" value="LysM domain"/>
    <property type="match status" value="3"/>
</dbReference>
<dbReference type="Pfam" id="PF01476">
    <property type="entry name" value="LysM"/>
    <property type="match status" value="2"/>
</dbReference>
<evidence type="ECO:0000313" key="6">
    <source>
        <dbReference type="Proteomes" id="UP000247647"/>
    </source>
</evidence>
<evidence type="ECO:0000259" key="4">
    <source>
        <dbReference type="PROSITE" id="PS51782"/>
    </source>
</evidence>
<dbReference type="InterPro" id="IPR018392">
    <property type="entry name" value="LysM"/>
</dbReference>
<dbReference type="SMART" id="SM00257">
    <property type="entry name" value="LysM"/>
    <property type="match status" value="2"/>
</dbReference>
<dbReference type="EMBL" id="KZ821541">
    <property type="protein sequence ID" value="PYH28141.1"/>
    <property type="molecule type" value="Genomic_DNA"/>
</dbReference>
<dbReference type="PANTHER" id="PTHR34997">
    <property type="entry name" value="AM15"/>
    <property type="match status" value="1"/>
</dbReference>
<protein>
    <submittedName>
        <fullName evidence="5">LysM domain protein</fullName>
    </submittedName>
</protein>